<dbReference type="AlphaFoldDB" id="F7NEA2"/>
<sequence length="1064" mass="114508">MAQELTIKITANNDQVLQALKAVTDSMKGLNKEAVQSGTAMQNTFTRIPGVALKAAKAFTQVAQAAAAIAKPMIAYHASLQQSQAAFAAMLGSASAAQTFMNDLRRAAVDNNLDFPQLVTGAQRLMNLGWAARDIIPALVAAGNEAGDQANTFPAMAAAISSSLMIIAGSMTQGMFDALNAITAKVRDTTQQLTQALLAGNIGQALQNMVPPETFAALQAIHTQWTIFITDIQRLLTNLGAGSQSGLQSLANAFLNLLPTILKIGDIMVSLANGTVPILTGVLTVLGKTLEVVTRYSDNLVASFATYVIVSQILGLTRSLTGAYGSLKAAMIAITRITVFQNMISGAIGAIKGIKDLQKAVNALKLAFTSLSKGNVILLALSAVSLIFGDKIMDFIESKLSSPSKDDNSSATEDGKSNRDEAINRSQSALRITEAGIQASARKQQQDLEEKIAALERKKQQNEISLEQYHLGKSGYVYQQQQVDLSASHATLQAVKNTDYQDSTEKNERIAALEQEIAAKAQRLNEQQQNLADIERINAKLSESGLLAGEIGNVNIDLVSKAKEAMGQSLTKSGEEFQQALLDLFAQADDIATKLAAVRGDISSKQKAKLAAQYDTLAKTFRNNGSPEGAQMVEELKQFELLKLDFAQAQKDLELANLALAETQEGFMNDLANGSKTASEVTEDYAKQYKNRTASIVGELQRIIASAGNNAELSAQAKALLKKIAEGTNQMVEAVIKKIDSDLQAEIAKINVDPERTRMQKEDATEDAKRKAHAKTAAMYEKQARQYDAQAKSYNLMTPDEQEQIRKKNSGFDPTALAEEARKRAELNRELAETKTLTDEVSRASSQAFEDGLLTFLTDGVMKCQRLSDAFRNFANTILSEIQRVYAQAITKDIMAMFHIGGSYNSDSGKSSEEKMASGGVIESGYVRGPGTSTSDSILAWIDNHKKAIRISNGEFIMRGSAVAKYGKSYLDRLNRGLVPTELLPRFAAGGSLIDGSTLAALPGPQDIAATLSSGDTNIHLKTVNVTDPNEVGKYMQSRAGEKVLVNWIKNNAGAVRHVLSIRG</sequence>
<keyword evidence="3" id="KW-1133">Transmembrane helix</keyword>
<dbReference type="Proteomes" id="UP000003240">
    <property type="component" value="Unassembled WGS sequence"/>
</dbReference>
<keyword evidence="5" id="KW-1185">Reference proteome</keyword>
<feature type="transmembrane region" description="Helical" evidence="3">
    <location>
        <begin position="267"/>
        <end position="287"/>
    </location>
</feature>
<dbReference type="EMBL" id="AFGF01000016">
    <property type="protein sequence ID" value="EGO65614.1"/>
    <property type="molecule type" value="Genomic_DNA"/>
</dbReference>
<evidence type="ECO:0000256" key="1">
    <source>
        <dbReference type="SAM" id="Coils"/>
    </source>
</evidence>
<feature type="transmembrane region" description="Helical" evidence="3">
    <location>
        <begin position="329"/>
        <end position="351"/>
    </location>
</feature>
<evidence type="ECO:0000313" key="4">
    <source>
        <dbReference type="EMBL" id="EGO65614.1"/>
    </source>
</evidence>
<protein>
    <submittedName>
        <fullName evidence="4">Phage protein</fullName>
    </submittedName>
</protein>
<dbReference type="eggNOG" id="COG5281">
    <property type="taxonomic scope" value="Bacteria"/>
</dbReference>
<feature type="coiled-coil region" evidence="1">
    <location>
        <begin position="503"/>
        <end position="544"/>
    </location>
</feature>
<proteinExistence type="predicted"/>
<gene>
    <name evidence="4" type="ORF">ALO_01824</name>
</gene>
<feature type="transmembrane region" description="Helical" evidence="3">
    <location>
        <begin position="363"/>
        <end position="388"/>
    </location>
</feature>
<feature type="region of interest" description="Disordered" evidence="2">
    <location>
        <begin position="400"/>
        <end position="424"/>
    </location>
</feature>
<accession>F7NEA2</accession>
<dbReference type="STRING" id="1009370.ALO_01824"/>
<comment type="caution">
    <text evidence="4">The sequence shown here is derived from an EMBL/GenBank/DDBJ whole genome shotgun (WGS) entry which is preliminary data.</text>
</comment>
<reference evidence="4 5" key="1">
    <citation type="journal article" date="2011" name="EMBO J.">
        <title>Structural diversity of bacterial flagellar motors.</title>
        <authorList>
            <person name="Chen S."/>
            <person name="Beeby M."/>
            <person name="Murphy G.E."/>
            <person name="Leadbetter J.R."/>
            <person name="Hendrixson D.R."/>
            <person name="Briegel A."/>
            <person name="Li Z."/>
            <person name="Shi J."/>
            <person name="Tocheva E.I."/>
            <person name="Muller A."/>
            <person name="Dobro M.J."/>
            <person name="Jensen G.J."/>
        </authorList>
    </citation>
    <scope>NUCLEOTIDE SEQUENCE [LARGE SCALE GENOMIC DNA]</scope>
    <source>
        <strain evidence="4 5">DSM 6540</strain>
    </source>
</reference>
<feature type="transmembrane region" description="Helical" evidence="3">
    <location>
        <begin position="299"/>
        <end position="317"/>
    </location>
</feature>
<keyword evidence="3" id="KW-0812">Transmembrane</keyword>
<feature type="compositionally biased region" description="Basic and acidic residues" evidence="2">
    <location>
        <begin position="404"/>
        <end position="423"/>
    </location>
</feature>
<feature type="coiled-coil region" evidence="1">
    <location>
        <begin position="438"/>
        <end position="465"/>
    </location>
</feature>
<evidence type="ECO:0000256" key="2">
    <source>
        <dbReference type="SAM" id="MobiDB-lite"/>
    </source>
</evidence>
<evidence type="ECO:0000256" key="3">
    <source>
        <dbReference type="SAM" id="Phobius"/>
    </source>
</evidence>
<dbReference type="OrthoDB" id="1672042at2"/>
<keyword evidence="1" id="KW-0175">Coiled coil</keyword>
<organism evidence="4 5">
    <name type="scientific">Acetonema longum DSM 6540</name>
    <dbReference type="NCBI Taxonomy" id="1009370"/>
    <lineage>
        <taxon>Bacteria</taxon>
        <taxon>Bacillati</taxon>
        <taxon>Bacillota</taxon>
        <taxon>Negativicutes</taxon>
        <taxon>Acetonemataceae</taxon>
        <taxon>Acetonema</taxon>
    </lineage>
</organism>
<keyword evidence="3" id="KW-0472">Membrane</keyword>
<name>F7NEA2_9FIRM</name>
<dbReference type="RefSeq" id="WP_004092178.1">
    <property type="nucleotide sequence ID" value="NZ_AFGF01000016.1"/>
</dbReference>
<evidence type="ECO:0000313" key="5">
    <source>
        <dbReference type="Proteomes" id="UP000003240"/>
    </source>
</evidence>